<evidence type="ECO:0000313" key="3">
    <source>
        <dbReference type="Proteomes" id="UP000002216"/>
    </source>
</evidence>
<dbReference type="InterPro" id="IPR058534">
    <property type="entry name" value="YjdF"/>
</dbReference>
<dbReference type="RefSeq" id="WP_015774276.1">
    <property type="nucleotide sequence ID" value="NC_013173.1"/>
</dbReference>
<sequence>MRWMQVASHRSYLFFLTCLFGVEFIFLAIDPYHRKDWILENVLVVVFLLVLFLSAKKFPFSRISYTLIFVFLAIHEIGSHYTYSEVPYDAWFQSAFGTTFNELVGWERNNFDRIVHFLYGLLLAYPIREVYFRVAQADGFWGYFLPLDFAMSTSMLYELIEWGAAEFFGGDLGVAYLGTQGDVWDAHKDMLLASIGALIAMLITLGLNMRLQKDFAREWSRSLEVKHPEPMGEDEIVRMLKG</sequence>
<protein>
    <submittedName>
        <fullName evidence="2">Putative integral membrane protein</fullName>
    </submittedName>
</protein>
<feature type="transmembrane region" description="Helical" evidence="1">
    <location>
        <begin position="12"/>
        <end position="31"/>
    </location>
</feature>
<organism evidence="2 3">
    <name type="scientific">Desulfomicrobium baculatum (strain DSM 4028 / VKM B-1378 / X)</name>
    <name type="common">Desulfovibrio baculatus</name>
    <dbReference type="NCBI Taxonomy" id="525897"/>
    <lineage>
        <taxon>Bacteria</taxon>
        <taxon>Pseudomonadati</taxon>
        <taxon>Thermodesulfobacteriota</taxon>
        <taxon>Desulfovibrionia</taxon>
        <taxon>Desulfovibrionales</taxon>
        <taxon>Desulfomicrobiaceae</taxon>
        <taxon>Desulfomicrobium</taxon>
    </lineage>
</organism>
<evidence type="ECO:0000256" key="1">
    <source>
        <dbReference type="SAM" id="Phobius"/>
    </source>
</evidence>
<accession>C7LNW1</accession>
<feature type="transmembrane region" description="Helical" evidence="1">
    <location>
        <begin position="190"/>
        <end position="211"/>
    </location>
</feature>
<keyword evidence="1" id="KW-0472">Membrane</keyword>
<dbReference type="STRING" id="525897.Dbac_2100"/>
<dbReference type="PIRSF" id="PIRSF020606">
    <property type="entry name" value="UCP020606"/>
    <property type="match status" value="1"/>
</dbReference>
<gene>
    <name evidence="2" type="ordered locus">Dbac_2100</name>
</gene>
<keyword evidence="1" id="KW-0812">Transmembrane</keyword>
<reference evidence="2 3" key="1">
    <citation type="journal article" date="2009" name="Stand. Genomic Sci.">
        <title>Complete genome sequence of Desulfomicrobium baculatum type strain (X).</title>
        <authorList>
            <person name="Copeland A."/>
            <person name="Spring S."/>
            <person name="Goker M."/>
            <person name="Schneider S."/>
            <person name="Lapidus A."/>
            <person name="Del Rio T.G."/>
            <person name="Tice H."/>
            <person name="Cheng J.F."/>
            <person name="Chen F."/>
            <person name="Nolan M."/>
            <person name="Bruce D."/>
            <person name="Goodwin L."/>
            <person name="Pitluck S."/>
            <person name="Ivanova N."/>
            <person name="Mavrommatis K."/>
            <person name="Ovchinnikova G."/>
            <person name="Pati A."/>
            <person name="Chen A."/>
            <person name="Palaniappan K."/>
            <person name="Land M."/>
            <person name="Hauser L."/>
            <person name="Chang Y.J."/>
            <person name="Jeffries C.C."/>
            <person name="Meincke L."/>
            <person name="Sims D."/>
            <person name="Brettin T."/>
            <person name="Detter J.C."/>
            <person name="Han C."/>
            <person name="Chain P."/>
            <person name="Bristow J."/>
            <person name="Eisen J.A."/>
            <person name="Markowitz V."/>
            <person name="Hugenholtz P."/>
            <person name="Kyrpides N.C."/>
            <person name="Klenk H.P."/>
            <person name="Lucas S."/>
        </authorList>
    </citation>
    <scope>NUCLEOTIDE SEQUENCE [LARGE SCALE GENOMIC DNA]</scope>
    <source>
        <strain evidence="3">DSM 4028 / VKM B-1378 / X</strain>
    </source>
</reference>
<dbReference type="Proteomes" id="UP000002216">
    <property type="component" value="Chromosome"/>
</dbReference>
<feature type="transmembrane region" description="Helical" evidence="1">
    <location>
        <begin position="65"/>
        <end position="83"/>
    </location>
</feature>
<feature type="transmembrane region" description="Helical" evidence="1">
    <location>
        <begin position="37"/>
        <end position="53"/>
    </location>
</feature>
<dbReference type="KEGG" id="dba:Dbac_2100"/>
<evidence type="ECO:0000313" key="2">
    <source>
        <dbReference type="EMBL" id="ACU90185.1"/>
    </source>
</evidence>
<proteinExistence type="predicted"/>
<dbReference type="EMBL" id="CP001629">
    <property type="protein sequence ID" value="ACU90185.1"/>
    <property type="molecule type" value="Genomic_DNA"/>
</dbReference>
<keyword evidence="1" id="KW-1133">Transmembrane helix</keyword>
<keyword evidence="3" id="KW-1185">Reference proteome</keyword>
<dbReference type="HOGENOM" id="CLU_087528_2_0_7"/>
<dbReference type="eggNOG" id="COG3647">
    <property type="taxonomic scope" value="Bacteria"/>
</dbReference>
<dbReference type="InterPro" id="IPR014509">
    <property type="entry name" value="YjdF-like"/>
</dbReference>
<name>C7LNW1_DESBD</name>
<dbReference type="AlphaFoldDB" id="C7LNW1"/>
<dbReference type="Pfam" id="PF09997">
    <property type="entry name" value="DUF2238"/>
    <property type="match status" value="1"/>
</dbReference>